<evidence type="ECO:0000256" key="1">
    <source>
        <dbReference type="SAM" id="Phobius"/>
    </source>
</evidence>
<name>A0ABR9FQ87_9GAMM</name>
<comment type="caution">
    <text evidence="2">The sequence shown here is derived from an EMBL/GenBank/DDBJ whole genome shotgun (WGS) entry which is preliminary data.</text>
</comment>
<evidence type="ECO:0008006" key="4">
    <source>
        <dbReference type="Google" id="ProtNLM"/>
    </source>
</evidence>
<protein>
    <recommendedName>
        <fullName evidence="4">DUF304 domain-containing protein</fullName>
    </recommendedName>
</protein>
<evidence type="ECO:0000313" key="2">
    <source>
        <dbReference type="EMBL" id="MBE0458971.1"/>
    </source>
</evidence>
<dbReference type="Proteomes" id="UP000707245">
    <property type="component" value="Unassembled WGS sequence"/>
</dbReference>
<organism evidence="2 3">
    <name type="scientific">Pseudoalteromonas prydzensis</name>
    <dbReference type="NCBI Taxonomy" id="182141"/>
    <lineage>
        <taxon>Bacteria</taxon>
        <taxon>Pseudomonadati</taxon>
        <taxon>Pseudomonadota</taxon>
        <taxon>Gammaproteobacteria</taxon>
        <taxon>Alteromonadales</taxon>
        <taxon>Pseudoalteromonadaceae</taxon>
        <taxon>Pseudoalteromonas</taxon>
    </lineage>
</organism>
<accession>A0ABR9FQ87</accession>
<evidence type="ECO:0000313" key="3">
    <source>
        <dbReference type="Proteomes" id="UP000707245"/>
    </source>
</evidence>
<dbReference type="EMBL" id="RRZA01000058">
    <property type="protein sequence ID" value="MBE0458971.1"/>
    <property type="molecule type" value="Genomic_DNA"/>
</dbReference>
<reference evidence="2 3" key="1">
    <citation type="submission" date="2020-07" db="EMBL/GenBank/DDBJ databases">
        <title>Halophilic bacteria isolated from french cheeses.</title>
        <authorList>
            <person name="Kothe C.I."/>
            <person name="Farah-Kraiem B."/>
            <person name="Renault P."/>
            <person name="Dridi B."/>
        </authorList>
    </citation>
    <scope>NUCLEOTIDE SEQUENCE [LARGE SCALE GENOMIC DNA]</scope>
    <source>
        <strain evidence="2 3">FME14</strain>
    </source>
</reference>
<gene>
    <name evidence="2" type="ORF">EI167_16295</name>
</gene>
<sequence length="111" mass="12657">MIIESMYIYIIIAFIVIWFIEHRVNLSSSHKALIEDGDRVIVNTTILSRCYGFSSKVVIKSDITKVQIADSCISLFTQSGHAIDIWLPKQTCNNIVNLAQQYFRNASFVKV</sequence>
<keyword evidence="3" id="KW-1185">Reference proteome</keyword>
<keyword evidence="1" id="KW-0812">Transmembrane</keyword>
<keyword evidence="1" id="KW-0472">Membrane</keyword>
<keyword evidence="1" id="KW-1133">Transmembrane helix</keyword>
<feature type="transmembrane region" description="Helical" evidence="1">
    <location>
        <begin position="6"/>
        <end position="24"/>
    </location>
</feature>
<proteinExistence type="predicted"/>